<proteinExistence type="predicted"/>
<dbReference type="Proteomes" id="UP001290462">
    <property type="component" value="Unassembled WGS sequence"/>
</dbReference>
<accession>A0AAW9JUK0</accession>
<dbReference type="EMBL" id="JAVBVO010000003">
    <property type="protein sequence ID" value="MDZ5759278.1"/>
    <property type="molecule type" value="Genomic_DNA"/>
</dbReference>
<gene>
    <name evidence="4" type="ORF">RAK27_11455</name>
</gene>
<evidence type="ECO:0000313" key="5">
    <source>
        <dbReference type="Proteomes" id="UP001290462"/>
    </source>
</evidence>
<dbReference type="PANTHER" id="PTHR11079">
    <property type="entry name" value="CYTOSINE DEAMINASE FAMILY MEMBER"/>
    <property type="match status" value="1"/>
</dbReference>
<dbReference type="GO" id="GO:0052717">
    <property type="term" value="F:tRNA-specific adenosine-34 deaminase activity"/>
    <property type="evidence" value="ECO:0007669"/>
    <property type="project" value="UniProtKB-EC"/>
</dbReference>
<dbReference type="RefSeq" id="WP_322809150.1">
    <property type="nucleotide sequence ID" value="NZ_JAVBVO010000003.1"/>
</dbReference>
<feature type="domain" description="CMP/dCMP-type deaminase" evidence="3">
    <location>
        <begin position="2"/>
        <end position="114"/>
    </location>
</feature>
<organism evidence="4 5">
    <name type="scientific">Carnobacterium maltaromaticum</name>
    <name type="common">Carnobacterium piscicola</name>
    <dbReference type="NCBI Taxonomy" id="2751"/>
    <lineage>
        <taxon>Bacteria</taxon>
        <taxon>Bacillati</taxon>
        <taxon>Bacillota</taxon>
        <taxon>Bacilli</taxon>
        <taxon>Lactobacillales</taxon>
        <taxon>Carnobacteriaceae</taxon>
        <taxon>Carnobacterium</taxon>
    </lineage>
</organism>
<dbReference type="PANTHER" id="PTHR11079:SF161">
    <property type="entry name" value="CMP_DCMP-TYPE DEAMINASE DOMAIN-CONTAINING PROTEIN"/>
    <property type="match status" value="1"/>
</dbReference>
<keyword evidence="4" id="KW-0378">Hydrolase</keyword>
<sequence>MQMEQDFMKRALELASTAAKSGNEPFGAILVKDGEIVFETQNSIHKSSDPTAHAEMSLIREFCHTNQISDLSDYTLYTSCEPCCMCSGAMVWSKLGKLVFSASHSQLQEIAGFNIMISSEEVFEKSPFRPTTHGLILNNEGTKILADYF</sequence>
<dbReference type="Gene3D" id="3.40.140.10">
    <property type="entry name" value="Cytidine Deaminase, domain 2"/>
    <property type="match status" value="1"/>
</dbReference>
<dbReference type="InterPro" id="IPR016193">
    <property type="entry name" value="Cytidine_deaminase-like"/>
</dbReference>
<dbReference type="EC" id="3.5.4.33" evidence="4"/>
<protein>
    <submittedName>
        <fullName evidence="4">Nucleoside deaminase</fullName>
        <ecNumber evidence="4">3.5.4.33</ecNumber>
    </submittedName>
</protein>
<evidence type="ECO:0000259" key="3">
    <source>
        <dbReference type="PROSITE" id="PS51747"/>
    </source>
</evidence>
<dbReference type="AlphaFoldDB" id="A0AAW9JUK0"/>
<reference evidence="4" key="1">
    <citation type="submission" date="2023-08" db="EMBL/GenBank/DDBJ databases">
        <title>Genomic characterization of piscicolin 126 produced by Carnobacterium maltaromaticum CM22 strain isolated from salmon (Salmo salar).</title>
        <authorList>
            <person name="Gonzalez-Gragera E."/>
            <person name="Garcia-Lopez J.D."/>
            <person name="Teso-Perez C."/>
            <person name="Gimenez-Hernandez I."/>
            <person name="Peralta-Sanchez J.M."/>
            <person name="Valdivia E."/>
            <person name="Montalban-Lopez M."/>
            <person name="Martin-Platero A.M."/>
            <person name="Banos A."/>
            <person name="Martinez-Bueno M."/>
        </authorList>
    </citation>
    <scope>NUCLEOTIDE SEQUENCE</scope>
    <source>
        <strain evidence="4">CM22</strain>
    </source>
</reference>
<dbReference type="SUPFAM" id="SSF53927">
    <property type="entry name" value="Cytidine deaminase-like"/>
    <property type="match status" value="1"/>
</dbReference>
<keyword evidence="1" id="KW-0479">Metal-binding</keyword>
<dbReference type="InterPro" id="IPR016192">
    <property type="entry name" value="APOBEC/CMP_deaminase_Zn-bd"/>
</dbReference>
<keyword evidence="2" id="KW-0862">Zinc</keyword>
<dbReference type="GO" id="GO:0047974">
    <property type="term" value="F:guanosine deaminase activity"/>
    <property type="evidence" value="ECO:0007669"/>
    <property type="project" value="TreeGrafter"/>
</dbReference>
<dbReference type="PROSITE" id="PS51747">
    <property type="entry name" value="CYT_DCMP_DEAMINASES_2"/>
    <property type="match status" value="1"/>
</dbReference>
<comment type="caution">
    <text evidence="4">The sequence shown here is derived from an EMBL/GenBank/DDBJ whole genome shotgun (WGS) entry which is preliminary data.</text>
</comment>
<name>A0AAW9JUK0_CARML</name>
<dbReference type="GO" id="GO:0008270">
    <property type="term" value="F:zinc ion binding"/>
    <property type="evidence" value="ECO:0007669"/>
    <property type="project" value="InterPro"/>
</dbReference>
<dbReference type="PROSITE" id="PS00903">
    <property type="entry name" value="CYT_DCMP_DEAMINASES_1"/>
    <property type="match status" value="1"/>
</dbReference>
<evidence type="ECO:0000256" key="2">
    <source>
        <dbReference type="ARBA" id="ARBA00022833"/>
    </source>
</evidence>
<evidence type="ECO:0000313" key="4">
    <source>
        <dbReference type="EMBL" id="MDZ5759278.1"/>
    </source>
</evidence>
<dbReference type="GO" id="GO:0006152">
    <property type="term" value="P:purine nucleoside catabolic process"/>
    <property type="evidence" value="ECO:0007669"/>
    <property type="project" value="TreeGrafter"/>
</dbReference>
<dbReference type="CDD" id="cd01285">
    <property type="entry name" value="nucleoside_deaminase"/>
    <property type="match status" value="1"/>
</dbReference>
<evidence type="ECO:0000256" key="1">
    <source>
        <dbReference type="ARBA" id="ARBA00022723"/>
    </source>
</evidence>
<dbReference type="InterPro" id="IPR002125">
    <property type="entry name" value="CMP_dCMP_dom"/>
</dbReference>
<dbReference type="Pfam" id="PF00383">
    <property type="entry name" value="dCMP_cyt_deam_1"/>
    <property type="match status" value="1"/>
</dbReference>